<keyword evidence="5" id="KW-0472">Membrane</keyword>
<feature type="compositionally biased region" description="Polar residues" evidence="4">
    <location>
        <begin position="1"/>
        <end position="16"/>
    </location>
</feature>
<dbReference type="GO" id="GO:0008422">
    <property type="term" value="F:beta-glucosidase activity"/>
    <property type="evidence" value="ECO:0007669"/>
    <property type="project" value="UniProtKB-EC"/>
</dbReference>
<reference evidence="6 7" key="1">
    <citation type="journal article" date="2015" name="Plant Cell">
        <title>Oil accumulation by the oleaginous diatom Fistulifera solaris as revealed by the genome and transcriptome.</title>
        <authorList>
            <person name="Tanaka T."/>
            <person name="Maeda Y."/>
            <person name="Veluchamy A."/>
            <person name="Tanaka M."/>
            <person name="Abida H."/>
            <person name="Marechal E."/>
            <person name="Bowler C."/>
            <person name="Muto M."/>
            <person name="Sunaga Y."/>
            <person name="Tanaka M."/>
            <person name="Yoshino T."/>
            <person name="Taniguchi T."/>
            <person name="Fukuda Y."/>
            <person name="Nemoto M."/>
            <person name="Matsumoto M."/>
            <person name="Wong P.S."/>
            <person name="Aburatani S."/>
            <person name="Fujibuchi W."/>
        </authorList>
    </citation>
    <scope>NUCLEOTIDE SEQUENCE [LARGE SCALE GENOMIC DNA]</scope>
    <source>
        <strain evidence="6 7">JPCC DA0580</strain>
    </source>
</reference>
<organism evidence="6 7">
    <name type="scientific">Fistulifera solaris</name>
    <name type="common">Oleaginous diatom</name>
    <dbReference type="NCBI Taxonomy" id="1519565"/>
    <lineage>
        <taxon>Eukaryota</taxon>
        <taxon>Sar</taxon>
        <taxon>Stramenopiles</taxon>
        <taxon>Ochrophyta</taxon>
        <taxon>Bacillariophyta</taxon>
        <taxon>Bacillariophyceae</taxon>
        <taxon>Bacillariophycidae</taxon>
        <taxon>Naviculales</taxon>
        <taxon>Naviculaceae</taxon>
        <taxon>Fistulifera</taxon>
    </lineage>
</organism>
<dbReference type="Pfam" id="PF00232">
    <property type="entry name" value="Glyco_hydro_1"/>
    <property type="match status" value="1"/>
</dbReference>
<dbReference type="InterPro" id="IPR001360">
    <property type="entry name" value="Glyco_hydro_1"/>
</dbReference>
<dbReference type="SUPFAM" id="SSF51445">
    <property type="entry name" value="(Trans)glycosidases"/>
    <property type="match status" value="2"/>
</dbReference>
<dbReference type="PROSITE" id="PS00653">
    <property type="entry name" value="GLYCOSYL_HYDROL_F1_2"/>
    <property type="match status" value="1"/>
</dbReference>
<dbReference type="Proteomes" id="UP000198406">
    <property type="component" value="Unassembled WGS sequence"/>
</dbReference>
<dbReference type="EMBL" id="BDSP01000107">
    <property type="protein sequence ID" value="GAX16517.1"/>
    <property type="molecule type" value="Genomic_DNA"/>
</dbReference>
<comment type="similarity">
    <text evidence="1">Belongs to the glycosyl hydrolase 1 family.</text>
</comment>
<keyword evidence="5" id="KW-0812">Transmembrane</keyword>
<dbReference type="AlphaFoldDB" id="A0A1Z5JR84"/>
<dbReference type="Gene3D" id="3.20.20.80">
    <property type="entry name" value="Glycosidases"/>
    <property type="match status" value="2"/>
</dbReference>
<gene>
    <name evidence="6" type="ORF">FisN_7Lh240</name>
</gene>
<proteinExistence type="inferred from homology"/>
<name>A0A1Z5JR84_FISSO</name>
<dbReference type="PRINTS" id="PR00131">
    <property type="entry name" value="GLHYDRLASE1"/>
</dbReference>
<dbReference type="InParanoid" id="A0A1Z5JR84"/>
<dbReference type="GO" id="GO:0005975">
    <property type="term" value="P:carbohydrate metabolic process"/>
    <property type="evidence" value="ECO:0007669"/>
    <property type="project" value="InterPro"/>
</dbReference>
<protein>
    <submittedName>
        <fullName evidence="6">Beta-glucosidase</fullName>
        <ecNumber evidence="6">3.2.1.21</ecNumber>
    </submittedName>
</protein>
<accession>A0A1Z5JR84</accession>
<dbReference type="InterPro" id="IPR033132">
    <property type="entry name" value="GH_1_N_CS"/>
</dbReference>
<keyword evidence="7" id="KW-1185">Reference proteome</keyword>
<evidence type="ECO:0000256" key="2">
    <source>
        <dbReference type="ARBA" id="ARBA00022801"/>
    </source>
</evidence>
<feature type="transmembrane region" description="Helical" evidence="5">
    <location>
        <begin position="32"/>
        <end position="50"/>
    </location>
</feature>
<dbReference type="OrthoDB" id="65569at2759"/>
<evidence type="ECO:0000256" key="4">
    <source>
        <dbReference type="SAM" id="MobiDB-lite"/>
    </source>
</evidence>
<dbReference type="FunFam" id="3.20.20.80:FF:000041">
    <property type="entry name" value="Beta-glucosidase 7"/>
    <property type="match status" value="1"/>
</dbReference>
<feature type="region of interest" description="Disordered" evidence="4">
    <location>
        <begin position="1"/>
        <end position="25"/>
    </location>
</feature>
<comment type="caution">
    <text evidence="6">The sequence shown here is derived from an EMBL/GenBank/DDBJ whole genome shotgun (WGS) entry which is preliminary data.</text>
</comment>
<keyword evidence="3 6" id="KW-0326">Glycosidase</keyword>
<dbReference type="PANTHER" id="PTHR10353:SF36">
    <property type="entry name" value="LP05116P"/>
    <property type="match status" value="1"/>
</dbReference>
<dbReference type="InterPro" id="IPR017853">
    <property type="entry name" value="GH"/>
</dbReference>
<keyword evidence="2 6" id="KW-0378">Hydrolase</keyword>
<evidence type="ECO:0000256" key="5">
    <source>
        <dbReference type="SAM" id="Phobius"/>
    </source>
</evidence>
<evidence type="ECO:0000256" key="3">
    <source>
        <dbReference type="ARBA" id="ARBA00023295"/>
    </source>
</evidence>
<evidence type="ECO:0000313" key="6">
    <source>
        <dbReference type="EMBL" id="GAX16517.1"/>
    </source>
</evidence>
<dbReference type="EC" id="3.2.1.21" evidence="6"/>
<keyword evidence="5" id="KW-1133">Transmembrane helix</keyword>
<evidence type="ECO:0000313" key="7">
    <source>
        <dbReference type="Proteomes" id="UP000198406"/>
    </source>
</evidence>
<dbReference type="PANTHER" id="PTHR10353">
    <property type="entry name" value="GLYCOSYL HYDROLASE"/>
    <property type="match status" value="1"/>
</dbReference>
<sequence>MSTWDESSRLLSVTKQPQEKEGNDMTPFRRPILFGSLLFIVLLGGFALAFRPHYAKSDPFPSDFLFGAATSAYQIEGATESRGWTVWDTFLRQTPTLDRSNASVACDHYHLMKQDVTLMKDLNLQAYRFSISWSRIMPSGTNETTRQEGLDFYNQLINELLKHNITPFVTLFHWDTPQGLEDRFGGWMDERTVKAFVAYARLAFATWGDRVKHWITINEPWTVAVNGYSTGIHAPGKQDASAPYRVAHNLLRAHAMATHVYRMEFQTQQKGVIGMAHSGDFRYSADDDSAAAERAMLFRFGWFVDPIVFGDYPQVMKERLGHRLPTISNEERILFLSASTDFLGLNYYSSLVASTPAREANYSGYWADIHVDFSSKPEWSQNFMGWSVVPDGLREMLLWIHKRYHGPTIYITENGSCEDELNVDAAIKDEKRRWYVQEHLRACSEAIEEGVNLVGYFLWSLMDNFEWQFGYQRRFGIYYVDFKTLNRTPKSSAVFYRDTIGARGRNLAIATRLKSHRKLADSSRSRRQIPDRVLIGYASHKLESVRHAISQGVNVIMWSFVDFRASFHYSDSSTTPHRRLLNVKNVVPDTTLDLEAVKTFIRELDLEGHGSILHMIAVGGWNGKHLDPLVSAKEWYDAFDTYLGDVFDGIDWDLEGNDDMKSIYNTFTFECLDKMGEISRMAHEDGYVVSIAPPQSYLDIHGSSDFSRAVNLTDKTRQWHNDFTYFGRNVYAYLLQKYGPWIDLVSLQFYESYSRAAMTILEGGVTPAAYLVEFVEELALTNCTFQVNFEQDPHTNLKVTNISLPLSKLVLGFANGWASNAGNKTLFVPSKEISSAWGSLRAKDSLPRGMMFWIIDEEGTNGVNMSHDLGQILAESCETSKC</sequence>
<evidence type="ECO:0000256" key="1">
    <source>
        <dbReference type="ARBA" id="ARBA00010838"/>
    </source>
</evidence>